<feature type="chain" id="PRO_5028166246" evidence="2">
    <location>
        <begin position="23"/>
        <end position="208"/>
    </location>
</feature>
<dbReference type="PANTHER" id="PTHR35869">
    <property type="entry name" value="OUTER-MEMBRANE LIPOPROTEIN CARRIER PROTEIN"/>
    <property type="match status" value="1"/>
</dbReference>
<evidence type="ECO:0000256" key="2">
    <source>
        <dbReference type="SAM" id="SignalP"/>
    </source>
</evidence>
<reference evidence="3" key="1">
    <citation type="journal article" date="2020" name="mSystems">
        <title>Genome- and Community-Level Interaction Insights into Carbon Utilization and Element Cycling Functions of Hydrothermarchaeota in Hydrothermal Sediment.</title>
        <authorList>
            <person name="Zhou Z."/>
            <person name="Liu Y."/>
            <person name="Xu W."/>
            <person name="Pan J."/>
            <person name="Luo Z.H."/>
            <person name="Li M."/>
        </authorList>
    </citation>
    <scope>NUCLEOTIDE SEQUENCE [LARGE SCALE GENOMIC DNA]</scope>
    <source>
        <strain evidence="3">HyVt-115</strain>
    </source>
</reference>
<evidence type="ECO:0000256" key="1">
    <source>
        <dbReference type="ARBA" id="ARBA00022729"/>
    </source>
</evidence>
<proteinExistence type="predicted"/>
<sequence length="208" mass="23809">MKKIWTFSGLFLCLAVALNALASEASIMERLKEEYKKIHSIKAEFIQETTLGVRKKTTYRGKVYIVQGKSRWDYETPKPQLVITQGDKFLLYDPINKEAVKGLLDKEAIVTRGPFFSLINQIQKYYDVKEIQENQLPILVLIPKKKGTPIQKITVYLDPKTLLIQKIETIDSLGNLNSVTFKNTQTNVPIEQAIFQVKLPPDVKISRP</sequence>
<accession>A0A7C0U639</accession>
<dbReference type="Pfam" id="PF03548">
    <property type="entry name" value="LolA"/>
    <property type="match status" value="1"/>
</dbReference>
<comment type="caution">
    <text evidence="3">The sequence shown here is derived from an EMBL/GenBank/DDBJ whole genome shotgun (WGS) entry which is preliminary data.</text>
</comment>
<feature type="signal peptide" evidence="2">
    <location>
        <begin position="1"/>
        <end position="22"/>
    </location>
</feature>
<dbReference type="InterPro" id="IPR029046">
    <property type="entry name" value="LolA/LolB/LppX"/>
</dbReference>
<keyword evidence="1 2" id="KW-0732">Signal</keyword>
<dbReference type="CDD" id="cd16325">
    <property type="entry name" value="LolA"/>
    <property type="match status" value="1"/>
</dbReference>
<dbReference type="PANTHER" id="PTHR35869:SF1">
    <property type="entry name" value="OUTER-MEMBRANE LIPOPROTEIN CARRIER PROTEIN"/>
    <property type="match status" value="1"/>
</dbReference>
<dbReference type="Gene3D" id="2.50.20.10">
    <property type="entry name" value="Lipoprotein localisation LolA/LolB/LppX"/>
    <property type="match status" value="1"/>
</dbReference>
<gene>
    <name evidence="3" type="ORF">ENF32_02705</name>
</gene>
<keyword evidence="3" id="KW-0449">Lipoprotein</keyword>
<dbReference type="InterPro" id="IPR004564">
    <property type="entry name" value="OM_lipoprot_carrier_LolA-like"/>
</dbReference>
<dbReference type="SUPFAM" id="SSF89392">
    <property type="entry name" value="Prokaryotic lipoproteins and lipoprotein localization factors"/>
    <property type="match status" value="1"/>
</dbReference>
<evidence type="ECO:0000313" key="3">
    <source>
        <dbReference type="EMBL" id="HDD52964.1"/>
    </source>
</evidence>
<dbReference type="EMBL" id="DQWS01000104">
    <property type="protein sequence ID" value="HDD52964.1"/>
    <property type="molecule type" value="Genomic_DNA"/>
</dbReference>
<dbReference type="AlphaFoldDB" id="A0A7C0U639"/>
<dbReference type="Proteomes" id="UP000885690">
    <property type="component" value="Unassembled WGS sequence"/>
</dbReference>
<name>A0A7C0U639_9BACT</name>
<protein>
    <submittedName>
        <fullName evidence="3">Outer membrane lipoprotein carrier protein LolA</fullName>
    </submittedName>
</protein>
<organism evidence="3">
    <name type="scientific">Thermosulfidibacter takaii</name>
    <dbReference type="NCBI Taxonomy" id="412593"/>
    <lineage>
        <taxon>Bacteria</taxon>
        <taxon>Pseudomonadati</taxon>
        <taxon>Thermosulfidibacterota</taxon>
        <taxon>Thermosulfidibacteria</taxon>
        <taxon>Thermosulfidibacterales</taxon>
        <taxon>Thermosulfidibacteraceae</taxon>
    </lineage>
</organism>